<sequence>MKKLFLGLQADSNKAKMASNVMAKNVSLWLLGFILSGYKGLAPTALQAEEGTKCLVTILHAMGICIVAATHITPFSPWREDEGWDFAPSLSDRR</sequence>
<organism evidence="1 2">
    <name type="scientific">Hoylesella loescheii DSM 19665 = JCM 12249 = ATCC 15930</name>
    <dbReference type="NCBI Taxonomy" id="1122985"/>
    <lineage>
        <taxon>Bacteria</taxon>
        <taxon>Pseudomonadati</taxon>
        <taxon>Bacteroidota</taxon>
        <taxon>Bacteroidia</taxon>
        <taxon>Bacteroidales</taxon>
        <taxon>Prevotellaceae</taxon>
        <taxon>Hoylesella</taxon>
    </lineage>
</organism>
<evidence type="ECO:0000313" key="2">
    <source>
        <dbReference type="Proteomes" id="UP000027442"/>
    </source>
</evidence>
<dbReference type="PATRIC" id="fig|1122985.7.peg.1386"/>
<dbReference type="AlphaFoldDB" id="A0A069QKP0"/>
<reference evidence="1 2" key="1">
    <citation type="submission" date="2013-08" db="EMBL/GenBank/DDBJ databases">
        <authorList>
            <person name="Weinstock G."/>
            <person name="Sodergren E."/>
            <person name="Wylie T."/>
            <person name="Fulton L."/>
            <person name="Fulton R."/>
            <person name="Fronick C."/>
            <person name="O'Laughlin M."/>
            <person name="Godfrey J."/>
            <person name="Miner T."/>
            <person name="Herter B."/>
            <person name="Appelbaum E."/>
            <person name="Cordes M."/>
            <person name="Lek S."/>
            <person name="Wollam A."/>
            <person name="Pepin K.H."/>
            <person name="Palsikar V.B."/>
            <person name="Mitreva M."/>
            <person name="Wilson R.K."/>
        </authorList>
    </citation>
    <scope>NUCLEOTIDE SEQUENCE [LARGE SCALE GENOMIC DNA]</scope>
    <source>
        <strain evidence="1 2">ATCC 15930</strain>
    </source>
</reference>
<accession>A0A069QKP0</accession>
<keyword evidence="2" id="KW-1185">Reference proteome</keyword>
<evidence type="ECO:0000313" key="1">
    <source>
        <dbReference type="EMBL" id="KDR52594.1"/>
    </source>
</evidence>
<dbReference type="Proteomes" id="UP000027442">
    <property type="component" value="Unassembled WGS sequence"/>
</dbReference>
<proteinExistence type="predicted"/>
<name>A0A069QKP0_HOYLO</name>
<dbReference type="EMBL" id="JNGW01000051">
    <property type="protein sequence ID" value="KDR52594.1"/>
    <property type="molecule type" value="Genomic_DNA"/>
</dbReference>
<protein>
    <submittedName>
        <fullName evidence="1">Uncharacterized protein</fullName>
    </submittedName>
</protein>
<gene>
    <name evidence="1" type="ORF">HMPREF1991_01334</name>
</gene>
<comment type="caution">
    <text evidence="1">The sequence shown here is derived from an EMBL/GenBank/DDBJ whole genome shotgun (WGS) entry which is preliminary data.</text>
</comment>
<dbReference type="HOGENOM" id="CLU_2383704_0_0_10"/>